<gene>
    <name evidence="7" type="ORF">IMSHALPRED_002003</name>
</gene>
<dbReference type="PANTHER" id="PTHR46972:SF1">
    <property type="entry name" value="FAD DEPENDENT OXIDOREDUCTASE DOMAIN-CONTAINING PROTEIN"/>
    <property type="match status" value="1"/>
</dbReference>
<evidence type="ECO:0000256" key="3">
    <source>
        <dbReference type="ARBA" id="ARBA00023002"/>
    </source>
</evidence>
<name>A0A8H3J468_9LECA</name>
<dbReference type="Gene3D" id="3.50.50.60">
    <property type="entry name" value="FAD/NAD(P)-binding domain"/>
    <property type="match status" value="1"/>
</dbReference>
<keyword evidence="1" id="KW-0285">Flavoprotein</keyword>
<evidence type="ECO:0000259" key="6">
    <source>
        <dbReference type="Pfam" id="PF01494"/>
    </source>
</evidence>
<evidence type="ECO:0000256" key="2">
    <source>
        <dbReference type="ARBA" id="ARBA00022827"/>
    </source>
</evidence>
<evidence type="ECO:0000256" key="1">
    <source>
        <dbReference type="ARBA" id="ARBA00022630"/>
    </source>
</evidence>
<dbReference type="EMBL" id="CAJPDT010000130">
    <property type="protein sequence ID" value="CAF9940374.1"/>
    <property type="molecule type" value="Genomic_DNA"/>
</dbReference>
<dbReference type="InterPro" id="IPR036188">
    <property type="entry name" value="FAD/NAD-bd_sf"/>
</dbReference>
<keyword evidence="8" id="KW-1185">Reference proteome</keyword>
<reference evidence="7" key="1">
    <citation type="submission" date="2021-03" db="EMBL/GenBank/DDBJ databases">
        <authorList>
            <person name="Tagirdzhanova G."/>
        </authorList>
    </citation>
    <scope>NUCLEOTIDE SEQUENCE</scope>
</reference>
<dbReference type="Pfam" id="PF01494">
    <property type="entry name" value="FAD_binding_3"/>
    <property type="match status" value="1"/>
</dbReference>
<sequence length="193" mass="21768">MWIRWWGGEAFVGHRIGNFLNAQRMGNGSLKVRSWYLCPEGEVKETLDKFGKKKTLEKIMERYTGDAASLMTPFGGEGVNKAMKDALELAQLIEKSQDANDDLTLDRAVLLYEQRMFPRAAKVQATTMLNKQNGLGPEAPLGIMTGLLKNLTSDSPSVFARMLGTAPVVAVVYGYFWIRKQVGWAVRCYWRRN</sequence>
<accession>A0A8H3J468</accession>
<keyword evidence="5" id="KW-0472">Membrane</keyword>
<dbReference type="SUPFAM" id="SSF51905">
    <property type="entry name" value="FAD/NAD(P)-binding domain"/>
    <property type="match status" value="1"/>
</dbReference>
<evidence type="ECO:0000313" key="7">
    <source>
        <dbReference type="EMBL" id="CAF9940374.1"/>
    </source>
</evidence>
<keyword evidence="2" id="KW-0274">FAD</keyword>
<dbReference type="GO" id="GO:0071949">
    <property type="term" value="F:FAD binding"/>
    <property type="evidence" value="ECO:0007669"/>
    <property type="project" value="InterPro"/>
</dbReference>
<evidence type="ECO:0000256" key="4">
    <source>
        <dbReference type="ARBA" id="ARBA00023033"/>
    </source>
</evidence>
<dbReference type="InterPro" id="IPR002938">
    <property type="entry name" value="FAD-bd"/>
</dbReference>
<dbReference type="OrthoDB" id="655030at2759"/>
<keyword evidence="5" id="KW-1133">Transmembrane helix</keyword>
<dbReference type="PANTHER" id="PTHR46972">
    <property type="entry name" value="MONOOXYGENASE ASQM-RELATED"/>
    <property type="match status" value="1"/>
</dbReference>
<keyword evidence="5" id="KW-0812">Transmembrane</keyword>
<organism evidence="7 8">
    <name type="scientific">Imshaugia aleurites</name>
    <dbReference type="NCBI Taxonomy" id="172621"/>
    <lineage>
        <taxon>Eukaryota</taxon>
        <taxon>Fungi</taxon>
        <taxon>Dikarya</taxon>
        <taxon>Ascomycota</taxon>
        <taxon>Pezizomycotina</taxon>
        <taxon>Lecanoromycetes</taxon>
        <taxon>OSLEUM clade</taxon>
        <taxon>Lecanoromycetidae</taxon>
        <taxon>Lecanorales</taxon>
        <taxon>Lecanorineae</taxon>
        <taxon>Parmeliaceae</taxon>
        <taxon>Imshaugia</taxon>
    </lineage>
</organism>
<dbReference type="GO" id="GO:0004497">
    <property type="term" value="F:monooxygenase activity"/>
    <property type="evidence" value="ECO:0007669"/>
    <property type="project" value="UniProtKB-KW"/>
</dbReference>
<keyword evidence="4" id="KW-0503">Monooxygenase</keyword>
<dbReference type="Proteomes" id="UP000664534">
    <property type="component" value="Unassembled WGS sequence"/>
</dbReference>
<comment type="caution">
    <text evidence="7">The sequence shown here is derived from an EMBL/GenBank/DDBJ whole genome shotgun (WGS) entry which is preliminary data.</text>
</comment>
<feature type="transmembrane region" description="Helical" evidence="5">
    <location>
        <begin position="158"/>
        <end position="178"/>
    </location>
</feature>
<dbReference type="AlphaFoldDB" id="A0A8H3J468"/>
<evidence type="ECO:0000256" key="5">
    <source>
        <dbReference type="SAM" id="Phobius"/>
    </source>
</evidence>
<feature type="domain" description="FAD-binding" evidence="6">
    <location>
        <begin position="65"/>
        <end position="97"/>
    </location>
</feature>
<proteinExistence type="predicted"/>
<keyword evidence="3" id="KW-0560">Oxidoreductase</keyword>
<protein>
    <recommendedName>
        <fullName evidence="6">FAD-binding domain-containing protein</fullName>
    </recommendedName>
</protein>
<evidence type="ECO:0000313" key="8">
    <source>
        <dbReference type="Proteomes" id="UP000664534"/>
    </source>
</evidence>